<organism evidence="1 2">
    <name type="scientific">Ectopseudomonas mendocina</name>
    <name type="common">Pseudomonas mendocina</name>
    <dbReference type="NCBI Taxonomy" id="300"/>
    <lineage>
        <taxon>Bacteria</taxon>
        <taxon>Pseudomonadati</taxon>
        <taxon>Pseudomonadota</taxon>
        <taxon>Gammaproteobacteria</taxon>
        <taxon>Pseudomonadales</taxon>
        <taxon>Pseudomonadaceae</taxon>
        <taxon>Ectopseudomonas</taxon>
    </lineage>
</organism>
<proteinExistence type="predicted"/>
<dbReference type="AlphaFoldDB" id="A0A379IVT6"/>
<evidence type="ECO:0000313" key="1">
    <source>
        <dbReference type="EMBL" id="SUD40399.1"/>
    </source>
</evidence>
<gene>
    <name evidence="1" type="ORF">NCTC10899_03240</name>
</gene>
<reference evidence="1 2" key="1">
    <citation type="submission" date="2018-06" db="EMBL/GenBank/DDBJ databases">
        <authorList>
            <consortium name="Pathogen Informatics"/>
            <person name="Doyle S."/>
        </authorList>
    </citation>
    <scope>NUCLEOTIDE SEQUENCE [LARGE SCALE GENOMIC DNA]</scope>
    <source>
        <strain evidence="1 2">NCTC10899</strain>
    </source>
</reference>
<dbReference type="EMBL" id="UGUU01000001">
    <property type="protein sequence ID" value="SUD40399.1"/>
    <property type="molecule type" value="Genomic_DNA"/>
</dbReference>
<sequence length="382" mass="42245">MERRLLKHCICAPILLALAGCTQGLHHNEGATQIAHSPDGKHIRSIFIPDPGRNPRANDHPIEKGEAFSIKLISAYICDFRESSDPKDWLSRSNAGALPCEGGDGNTSLPGFANYTRGEIAIIVNAGERNDGMTGLTFNPADIQRNGRIVYYNEDIRESGQLINALNIPVYGPKTYEGGSFFMDWAILELDNDESAQSRQLLQELAKIGSAAYAPGTPVLNLLNTLGGAMLGANGDDVELRYQVEFDPPYSGLTKKGSTTARKRLTHHAPLREGYYVIVREENRNQLPPFEKLRVSQGKYNPLLGIKDAPDQPYRLYKDRSWLLVRVSREDHDQALTQDTSAKAAQFLEQLSKDKNAAIHYLEALPKAIEDARNAHAKGSKP</sequence>
<evidence type="ECO:0008006" key="3">
    <source>
        <dbReference type="Google" id="ProtNLM"/>
    </source>
</evidence>
<protein>
    <recommendedName>
        <fullName evidence="3">Lipoprotein</fullName>
    </recommendedName>
</protein>
<dbReference type="Proteomes" id="UP000254260">
    <property type="component" value="Unassembled WGS sequence"/>
</dbReference>
<accession>A0A379IVT6</accession>
<evidence type="ECO:0000313" key="2">
    <source>
        <dbReference type="Proteomes" id="UP000254260"/>
    </source>
</evidence>
<dbReference type="PROSITE" id="PS51257">
    <property type="entry name" value="PROKAR_LIPOPROTEIN"/>
    <property type="match status" value="1"/>
</dbReference>
<name>A0A379IVT6_ECTME</name>